<organism evidence="1 2">
    <name type="scientific">Laetiporus sulphureus 93-53</name>
    <dbReference type="NCBI Taxonomy" id="1314785"/>
    <lineage>
        <taxon>Eukaryota</taxon>
        <taxon>Fungi</taxon>
        <taxon>Dikarya</taxon>
        <taxon>Basidiomycota</taxon>
        <taxon>Agaricomycotina</taxon>
        <taxon>Agaricomycetes</taxon>
        <taxon>Polyporales</taxon>
        <taxon>Laetiporus</taxon>
    </lineage>
</organism>
<gene>
    <name evidence="1" type="ORF">LAESUDRAFT_762374</name>
</gene>
<keyword evidence="2" id="KW-1185">Reference proteome</keyword>
<dbReference type="AlphaFoldDB" id="A0A165CJZ7"/>
<proteinExistence type="predicted"/>
<evidence type="ECO:0000313" key="1">
    <source>
        <dbReference type="EMBL" id="KZT02948.1"/>
    </source>
</evidence>
<accession>A0A165CJZ7</accession>
<dbReference type="GeneID" id="63830121"/>
<name>A0A165CJZ7_9APHY</name>
<protein>
    <submittedName>
        <fullName evidence="1">Uncharacterized protein</fullName>
    </submittedName>
</protein>
<reference evidence="1 2" key="1">
    <citation type="journal article" date="2016" name="Mol. Biol. Evol.">
        <title>Comparative Genomics of Early-Diverging Mushroom-Forming Fungi Provides Insights into the Origins of Lignocellulose Decay Capabilities.</title>
        <authorList>
            <person name="Nagy L.G."/>
            <person name="Riley R."/>
            <person name="Tritt A."/>
            <person name="Adam C."/>
            <person name="Daum C."/>
            <person name="Floudas D."/>
            <person name="Sun H."/>
            <person name="Yadav J.S."/>
            <person name="Pangilinan J."/>
            <person name="Larsson K.H."/>
            <person name="Matsuura K."/>
            <person name="Barry K."/>
            <person name="Labutti K."/>
            <person name="Kuo R."/>
            <person name="Ohm R.A."/>
            <person name="Bhattacharya S.S."/>
            <person name="Shirouzu T."/>
            <person name="Yoshinaga Y."/>
            <person name="Martin F.M."/>
            <person name="Grigoriev I.V."/>
            <person name="Hibbett D.S."/>
        </authorList>
    </citation>
    <scope>NUCLEOTIDE SEQUENCE [LARGE SCALE GENOMIC DNA]</scope>
    <source>
        <strain evidence="1 2">93-53</strain>
    </source>
</reference>
<dbReference type="EMBL" id="KV427648">
    <property type="protein sequence ID" value="KZT02948.1"/>
    <property type="molecule type" value="Genomic_DNA"/>
</dbReference>
<evidence type="ECO:0000313" key="2">
    <source>
        <dbReference type="Proteomes" id="UP000076871"/>
    </source>
</evidence>
<sequence length="73" mass="8078">MDQLFLVSVPARSPLSSVLAPTQLEKLLTIMACSPDDLYKDFPHLLACFLSVLASAPPLMPSLRRNVNLREPQ</sequence>
<dbReference type="RefSeq" id="XP_040760688.1">
    <property type="nucleotide sequence ID" value="XM_040913093.1"/>
</dbReference>
<dbReference type="InParanoid" id="A0A165CJZ7"/>
<dbReference type="Proteomes" id="UP000076871">
    <property type="component" value="Unassembled WGS sequence"/>
</dbReference>